<dbReference type="PANTHER" id="PTHR33973">
    <property type="entry name" value="OS07G0153300 PROTEIN"/>
    <property type="match status" value="1"/>
</dbReference>
<dbReference type="EMBL" id="JAHCQH010000015">
    <property type="protein sequence ID" value="MBS9477434.1"/>
    <property type="molecule type" value="Genomic_DNA"/>
</dbReference>
<comment type="caution">
    <text evidence="2">The sequence shown here is derived from an EMBL/GenBank/DDBJ whole genome shotgun (WGS) entry which is preliminary data.</text>
</comment>
<sequence>MSPGDQGASALFAGSVIHSRLKPRRHRLRYRLFSLLLDLDELPRLGDRLRLFSHNRFNLFSLRDADYGRGDGTALKPYVESVMRSAGIEPDGGAVRLLTMPRLFGYAFNPLSMYFCYRRDGALAAILYEVNNTFGQRHSYFIPVDGGSAGGTIRQSAAKAFYVSPFMDMGLDYAFRVEPPGAAFTVIISARDSDGPVLIAAHRARRRALTDRELMRALFAYPLLTLKVIAGIHWEALFIWAKGIRLRQRPPLPAEPVSLPTAPHSPRIVHAD</sequence>
<keyword evidence="1" id="KW-1133">Transmembrane helix</keyword>
<dbReference type="Proteomes" id="UP001166585">
    <property type="component" value="Unassembled WGS sequence"/>
</dbReference>
<keyword evidence="3" id="KW-1185">Reference proteome</keyword>
<organism evidence="2 3">
    <name type="scientific">Ancylobacter radicis</name>
    <dbReference type="NCBI Taxonomy" id="2836179"/>
    <lineage>
        <taxon>Bacteria</taxon>
        <taxon>Pseudomonadati</taxon>
        <taxon>Pseudomonadota</taxon>
        <taxon>Alphaproteobacteria</taxon>
        <taxon>Hyphomicrobiales</taxon>
        <taxon>Xanthobacteraceae</taxon>
        <taxon>Ancylobacter</taxon>
    </lineage>
</organism>
<name>A0ABS5R9B9_9HYPH</name>
<evidence type="ECO:0000313" key="3">
    <source>
        <dbReference type="Proteomes" id="UP001166585"/>
    </source>
</evidence>
<dbReference type="InterPro" id="IPR010775">
    <property type="entry name" value="DUF1365"/>
</dbReference>
<reference evidence="2" key="1">
    <citation type="submission" date="2021-05" db="EMBL/GenBank/DDBJ databases">
        <authorList>
            <person name="Sun Q."/>
            <person name="Inoue M."/>
        </authorList>
    </citation>
    <scope>NUCLEOTIDE SEQUENCE</scope>
    <source>
        <strain evidence="2">VKM B-3255</strain>
    </source>
</reference>
<evidence type="ECO:0000256" key="1">
    <source>
        <dbReference type="SAM" id="Phobius"/>
    </source>
</evidence>
<evidence type="ECO:0000313" key="2">
    <source>
        <dbReference type="EMBL" id="MBS9477434.1"/>
    </source>
</evidence>
<keyword evidence="1" id="KW-0812">Transmembrane</keyword>
<keyword evidence="1" id="KW-0472">Membrane</keyword>
<proteinExistence type="predicted"/>
<dbReference type="Pfam" id="PF07103">
    <property type="entry name" value="DUF1365"/>
    <property type="match status" value="1"/>
</dbReference>
<gene>
    <name evidence="2" type="ORF">KIP89_09970</name>
</gene>
<protein>
    <submittedName>
        <fullName evidence="2">DUF1365 family protein</fullName>
    </submittedName>
</protein>
<dbReference type="PANTHER" id="PTHR33973:SF4">
    <property type="entry name" value="OS07G0153300 PROTEIN"/>
    <property type="match status" value="1"/>
</dbReference>
<feature type="transmembrane region" description="Helical" evidence="1">
    <location>
        <begin position="219"/>
        <end position="241"/>
    </location>
</feature>
<dbReference type="RefSeq" id="WP_213755202.1">
    <property type="nucleotide sequence ID" value="NZ_JAHCQH010000015.1"/>
</dbReference>
<accession>A0ABS5R9B9</accession>